<dbReference type="OrthoDB" id="9808195at2"/>
<evidence type="ECO:0000256" key="1">
    <source>
        <dbReference type="ARBA" id="ARBA00006153"/>
    </source>
</evidence>
<feature type="binding site" evidence="3">
    <location>
        <position position="109"/>
    </location>
    <ligand>
        <name>Zn(2+)</name>
        <dbReference type="ChEBI" id="CHEBI:29105"/>
        <label>1</label>
    </ligand>
</feature>
<reference evidence="4 5" key="1">
    <citation type="submission" date="2019-02" db="EMBL/GenBank/DDBJ databases">
        <title>Investigation of anaerobic lignin degradation for improved lignocellulosic biofuels.</title>
        <authorList>
            <person name="Deangelis K."/>
        </authorList>
    </citation>
    <scope>NUCLEOTIDE SEQUENCE [LARGE SCALE GENOMIC DNA]</scope>
    <source>
        <strain evidence="4 5">159R</strain>
    </source>
</reference>
<feature type="binding site" evidence="3">
    <location>
        <position position="109"/>
    </location>
    <ligand>
        <name>Zn(2+)</name>
        <dbReference type="ChEBI" id="CHEBI:29105"/>
        <label>2</label>
    </ligand>
</feature>
<gene>
    <name evidence="4" type="ORF">EZJ58_3886</name>
</gene>
<evidence type="ECO:0000313" key="4">
    <source>
        <dbReference type="EMBL" id="TCL05671.1"/>
    </source>
</evidence>
<dbReference type="Pfam" id="PF01546">
    <property type="entry name" value="Peptidase_M20"/>
    <property type="match status" value="1"/>
</dbReference>
<accession>A0A4R1NIF8</accession>
<evidence type="ECO:0000256" key="3">
    <source>
        <dbReference type="PIRSR" id="PIRSR001235-1"/>
    </source>
</evidence>
<dbReference type="Proteomes" id="UP000294555">
    <property type="component" value="Unassembled WGS sequence"/>
</dbReference>
<dbReference type="EMBL" id="SJOI01000001">
    <property type="protein sequence ID" value="TCL05671.1"/>
    <property type="molecule type" value="Genomic_DNA"/>
</dbReference>
<feature type="binding site" evidence="3">
    <location>
        <position position="208"/>
    </location>
    <ligand>
        <name>Zn(2+)</name>
        <dbReference type="ChEBI" id="CHEBI:29105"/>
        <label>1</label>
    </ligand>
</feature>
<dbReference type="PIRSF" id="PIRSF001235">
    <property type="entry name" value="Amidase_carbamoylase"/>
    <property type="match status" value="1"/>
</dbReference>
<proteinExistence type="inferred from homology"/>
<feature type="binding site" evidence="3">
    <location>
        <position position="398"/>
    </location>
    <ligand>
        <name>Zn(2+)</name>
        <dbReference type="ChEBI" id="CHEBI:29105"/>
        <label>2</label>
    </ligand>
</feature>
<keyword evidence="3" id="KW-0479">Metal-binding</keyword>
<comment type="similarity">
    <text evidence="1">Belongs to the peptidase M20 family.</text>
</comment>
<keyword evidence="2 4" id="KW-0378">Hydrolase</keyword>
<dbReference type="GO" id="GO:0016813">
    <property type="term" value="F:hydrolase activity, acting on carbon-nitrogen (but not peptide) bonds, in linear amidines"/>
    <property type="evidence" value="ECO:0007669"/>
    <property type="project" value="InterPro"/>
</dbReference>
<protein>
    <submittedName>
        <fullName evidence="4">N-carbamoyl-L-amino-acid hydrolase</fullName>
    </submittedName>
</protein>
<comment type="caution">
    <text evidence="4">The sequence shown here is derived from an EMBL/GenBank/DDBJ whole genome shotgun (WGS) entry which is preliminary data.</text>
</comment>
<dbReference type="AlphaFoldDB" id="A0A4R1NIF8"/>
<evidence type="ECO:0000313" key="5">
    <source>
        <dbReference type="Proteomes" id="UP000294555"/>
    </source>
</evidence>
<feature type="binding site" evidence="3">
    <location>
        <position position="144"/>
    </location>
    <ligand>
        <name>Zn(2+)</name>
        <dbReference type="ChEBI" id="CHEBI:29105"/>
        <label>2</label>
    </ligand>
</feature>
<name>A0A4R1NIF8_9GAMM</name>
<feature type="binding site" evidence="3">
    <location>
        <position position="98"/>
    </location>
    <ligand>
        <name>Zn(2+)</name>
        <dbReference type="ChEBI" id="CHEBI:29105"/>
        <label>1</label>
    </ligand>
</feature>
<dbReference type="GO" id="GO:0046872">
    <property type="term" value="F:metal ion binding"/>
    <property type="evidence" value="ECO:0007669"/>
    <property type="project" value="UniProtKB-KW"/>
</dbReference>
<dbReference type="CDD" id="cd03884">
    <property type="entry name" value="M20_bAS"/>
    <property type="match status" value="1"/>
</dbReference>
<keyword evidence="3" id="KW-0862">Zinc</keyword>
<dbReference type="InterPro" id="IPR002933">
    <property type="entry name" value="Peptidase_M20"/>
</dbReference>
<dbReference type="Gene3D" id="3.30.70.360">
    <property type="match status" value="1"/>
</dbReference>
<dbReference type="PANTHER" id="PTHR32494">
    <property type="entry name" value="ALLANTOATE DEIMINASE-RELATED"/>
    <property type="match status" value="1"/>
</dbReference>
<evidence type="ECO:0000256" key="2">
    <source>
        <dbReference type="ARBA" id="ARBA00022801"/>
    </source>
</evidence>
<dbReference type="NCBIfam" id="TIGR01879">
    <property type="entry name" value="hydantase"/>
    <property type="match status" value="1"/>
</dbReference>
<dbReference type="InterPro" id="IPR010158">
    <property type="entry name" value="Amidase_Cbmase"/>
</dbReference>
<dbReference type="SUPFAM" id="SSF53187">
    <property type="entry name" value="Zn-dependent exopeptidases"/>
    <property type="match status" value="1"/>
</dbReference>
<keyword evidence="5" id="KW-1185">Reference proteome</keyword>
<dbReference type="InterPro" id="IPR036264">
    <property type="entry name" value="Bact_exopeptidase_dim_dom"/>
</dbReference>
<dbReference type="Gene3D" id="3.40.630.10">
    <property type="entry name" value="Zn peptidases"/>
    <property type="match status" value="1"/>
</dbReference>
<comment type="cofactor">
    <cofactor evidence="3">
        <name>Zn(2+)</name>
        <dbReference type="ChEBI" id="CHEBI:29105"/>
    </cofactor>
    <text evidence="3">Binds 2 Zn(2+) ions per subunit.</text>
</comment>
<organism evidence="4 5">
    <name type="scientific">Sodalis ligni</name>
    <dbReference type="NCBI Taxonomy" id="2697027"/>
    <lineage>
        <taxon>Bacteria</taxon>
        <taxon>Pseudomonadati</taxon>
        <taxon>Pseudomonadota</taxon>
        <taxon>Gammaproteobacteria</taxon>
        <taxon>Enterobacterales</taxon>
        <taxon>Bruguierivoracaceae</taxon>
        <taxon>Sodalis</taxon>
    </lineage>
</organism>
<dbReference type="PANTHER" id="PTHR32494:SF5">
    <property type="entry name" value="ALLANTOATE AMIDOHYDROLASE"/>
    <property type="match status" value="1"/>
</dbReference>
<dbReference type="SUPFAM" id="SSF55031">
    <property type="entry name" value="Bacterial exopeptidase dimerisation domain"/>
    <property type="match status" value="1"/>
</dbReference>
<sequence>MMSQREMKSLQERVDAITQTIKSGRLWDSIMEMAKYGATANGGVNRLALTETDNAVRIILMEWINRPNYHFFVDAIGNLFIRRDGATPSLDPVMTGSHLDTQPSGGKFDGIYGVLAGLEVFRTLDDLDMATVRPLELAVWANEEGCRFVPGCMGSACFAKPDDLPHWLAITDDESITVAQAVARFHKTLSGIPHRPLGTPVHAYVEAHIEQGPVLENTSATIGIVSGIQGCRDFQVTISGMEAHAGTTPASSRQDAMKTAVLLLRDLYTLMDSAGDECRFTVGAFQVYPNSSSVVPGQVVFNIDLRHPLQSSLTALGNKVIALCDKHTGRCSIRAKELRWRKPVEFSKVLPDLIQNAAHRLKLPKRVLPSGASHDAVNLHLCCPTGMIFVPCEGGISHNEKENAALADLHAGTQVLAEVLYRLAENIP</sequence>